<feature type="transmembrane region" description="Helical" evidence="1">
    <location>
        <begin position="82"/>
        <end position="101"/>
    </location>
</feature>
<organism evidence="2 3">
    <name type="scientific">Haloarcula rubra</name>
    <dbReference type="NCBI Taxonomy" id="2487747"/>
    <lineage>
        <taxon>Archaea</taxon>
        <taxon>Methanobacteriati</taxon>
        <taxon>Methanobacteriota</taxon>
        <taxon>Stenosarchaea group</taxon>
        <taxon>Halobacteria</taxon>
        <taxon>Halobacteriales</taxon>
        <taxon>Haloarculaceae</taxon>
        <taxon>Haloarcula</taxon>
    </lineage>
</organism>
<feature type="transmembrane region" description="Helical" evidence="1">
    <location>
        <begin position="43"/>
        <end position="62"/>
    </location>
</feature>
<evidence type="ECO:0000313" key="2">
    <source>
        <dbReference type="EMBL" id="MBX0321901.1"/>
    </source>
</evidence>
<sequence>MDARTRLESNLAAESEAYGYTLSIWGGGALLVHTFGIPGVTWAMAYVAGALGGFGTLAVLAFRGVSETAAPPESQSPLVASTIHVVATGGTLAAVYLLVTVAGNRRPVVVYLVAGFLATAAYNLLLLLEELAVEEVVE</sequence>
<keyword evidence="1" id="KW-1133">Transmembrane helix</keyword>
<dbReference type="RefSeq" id="WP_220616899.1">
    <property type="nucleotide sequence ID" value="NZ_RKLR01000001.1"/>
</dbReference>
<keyword evidence="1" id="KW-0472">Membrane</keyword>
<evidence type="ECO:0000256" key="1">
    <source>
        <dbReference type="SAM" id="Phobius"/>
    </source>
</evidence>
<reference evidence="2 3" key="1">
    <citation type="submission" date="2021-06" db="EMBL/GenBank/DDBJ databases">
        <title>Halomicroarcula sp. a new haloarchaeum isolated from saline soil.</title>
        <authorList>
            <person name="Duran-Viseras A."/>
            <person name="Sanchez-Porro C."/>
            <person name="Ventosa A."/>
        </authorList>
    </citation>
    <scope>NUCLEOTIDE SEQUENCE [LARGE SCALE GENOMIC DNA]</scope>
    <source>
        <strain evidence="2 3">F13</strain>
    </source>
</reference>
<accession>A0AAW4PMA8</accession>
<feature type="transmembrane region" description="Helical" evidence="1">
    <location>
        <begin position="108"/>
        <end position="128"/>
    </location>
</feature>
<evidence type="ECO:0000313" key="3">
    <source>
        <dbReference type="Proteomes" id="UP001430377"/>
    </source>
</evidence>
<dbReference type="Proteomes" id="UP001430377">
    <property type="component" value="Unassembled WGS sequence"/>
</dbReference>
<protein>
    <submittedName>
        <fullName evidence="2">Uncharacterized protein</fullName>
    </submittedName>
</protein>
<name>A0AAW4PMA8_9EURY</name>
<dbReference type="AlphaFoldDB" id="A0AAW4PMA8"/>
<keyword evidence="1" id="KW-0812">Transmembrane</keyword>
<gene>
    <name evidence="2" type="ORF">EGH21_02530</name>
</gene>
<dbReference type="EMBL" id="RKLR01000001">
    <property type="protein sequence ID" value="MBX0321901.1"/>
    <property type="molecule type" value="Genomic_DNA"/>
</dbReference>
<keyword evidence="3" id="KW-1185">Reference proteome</keyword>
<proteinExistence type="predicted"/>
<comment type="caution">
    <text evidence="2">The sequence shown here is derived from an EMBL/GenBank/DDBJ whole genome shotgun (WGS) entry which is preliminary data.</text>
</comment>
<feature type="transmembrane region" description="Helical" evidence="1">
    <location>
        <begin position="17"/>
        <end position="36"/>
    </location>
</feature>